<dbReference type="Gene3D" id="1.10.510.10">
    <property type="entry name" value="Transferase(Phosphotransferase) domain 1"/>
    <property type="match status" value="2"/>
</dbReference>
<dbReference type="PANTHER" id="PTHR24054:SF0">
    <property type="entry name" value="CASEIN KINASE II SUBUNIT ALPHA"/>
    <property type="match status" value="1"/>
</dbReference>
<feature type="compositionally biased region" description="Low complexity" evidence="11">
    <location>
        <begin position="342"/>
        <end position="353"/>
    </location>
</feature>
<protein>
    <recommendedName>
        <fullName evidence="1">non-specific serine/threonine protein kinase</fullName>
        <ecNumber evidence="1">2.7.11.1</ecNumber>
    </recommendedName>
</protein>
<evidence type="ECO:0000259" key="12">
    <source>
        <dbReference type="PROSITE" id="PS50011"/>
    </source>
</evidence>
<name>A0ABR1GFU8_AURAN</name>
<evidence type="ECO:0000256" key="6">
    <source>
        <dbReference type="ARBA" id="ARBA00022840"/>
    </source>
</evidence>
<dbReference type="CDD" id="cd14132">
    <property type="entry name" value="STKc_CK2_alpha"/>
    <property type="match status" value="1"/>
</dbReference>
<evidence type="ECO:0000256" key="4">
    <source>
        <dbReference type="ARBA" id="ARBA00022741"/>
    </source>
</evidence>
<dbReference type="GO" id="GO:0016301">
    <property type="term" value="F:kinase activity"/>
    <property type="evidence" value="ECO:0007669"/>
    <property type="project" value="UniProtKB-KW"/>
</dbReference>
<dbReference type="Gene3D" id="3.30.200.20">
    <property type="entry name" value="Phosphorylase Kinase, domain 1"/>
    <property type="match status" value="2"/>
</dbReference>
<dbReference type="InterPro" id="IPR011009">
    <property type="entry name" value="Kinase-like_dom_sf"/>
</dbReference>
<feature type="domain" description="Protein kinase" evidence="12">
    <location>
        <begin position="34"/>
        <end position="293"/>
    </location>
</feature>
<dbReference type="InterPro" id="IPR008271">
    <property type="entry name" value="Ser/Thr_kinase_AS"/>
</dbReference>
<dbReference type="EC" id="2.7.11.1" evidence="1"/>
<evidence type="ECO:0000256" key="8">
    <source>
        <dbReference type="ARBA" id="ARBA00048679"/>
    </source>
</evidence>
<evidence type="ECO:0000256" key="11">
    <source>
        <dbReference type="SAM" id="MobiDB-lite"/>
    </source>
</evidence>
<comment type="catalytic activity">
    <reaction evidence="8">
        <text>L-seryl-[protein] + ATP = O-phospho-L-seryl-[protein] + ADP + H(+)</text>
        <dbReference type="Rhea" id="RHEA:17989"/>
        <dbReference type="Rhea" id="RHEA-COMP:9863"/>
        <dbReference type="Rhea" id="RHEA-COMP:11604"/>
        <dbReference type="ChEBI" id="CHEBI:15378"/>
        <dbReference type="ChEBI" id="CHEBI:29999"/>
        <dbReference type="ChEBI" id="CHEBI:30616"/>
        <dbReference type="ChEBI" id="CHEBI:83421"/>
        <dbReference type="ChEBI" id="CHEBI:456216"/>
        <dbReference type="EC" id="2.7.11.1"/>
    </reaction>
</comment>
<comment type="caution">
    <text evidence="13">The sequence shown here is derived from an EMBL/GenBank/DDBJ whole genome shotgun (WGS) entry which is preliminary data.</text>
</comment>
<evidence type="ECO:0000256" key="9">
    <source>
        <dbReference type="PROSITE-ProRule" id="PRU10141"/>
    </source>
</evidence>
<proteinExistence type="inferred from homology"/>
<evidence type="ECO:0000256" key="10">
    <source>
        <dbReference type="RuleBase" id="RU000304"/>
    </source>
</evidence>
<evidence type="ECO:0000256" key="2">
    <source>
        <dbReference type="ARBA" id="ARBA00022527"/>
    </source>
</evidence>
<dbReference type="SMART" id="SM00220">
    <property type="entry name" value="S_TKc"/>
    <property type="match status" value="1"/>
</dbReference>
<dbReference type="Proteomes" id="UP001363151">
    <property type="component" value="Unassembled WGS sequence"/>
</dbReference>
<dbReference type="PROSITE" id="PS00108">
    <property type="entry name" value="PROTEIN_KINASE_ST"/>
    <property type="match status" value="1"/>
</dbReference>
<evidence type="ECO:0000313" key="13">
    <source>
        <dbReference type="EMBL" id="KAK7254671.1"/>
    </source>
</evidence>
<evidence type="ECO:0000256" key="1">
    <source>
        <dbReference type="ARBA" id="ARBA00012513"/>
    </source>
</evidence>
<evidence type="ECO:0000256" key="5">
    <source>
        <dbReference type="ARBA" id="ARBA00022777"/>
    </source>
</evidence>
<reference evidence="13 14" key="1">
    <citation type="submission" date="2024-03" db="EMBL/GenBank/DDBJ databases">
        <title>Aureococcus anophagefferens CCMP1851 and Kratosvirus quantuckense: Draft genome of a second virus-susceptible host strain in the model system.</title>
        <authorList>
            <person name="Chase E."/>
            <person name="Truchon A.R."/>
            <person name="Schepens W."/>
            <person name="Wilhelm S.W."/>
        </authorList>
    </citation>
    <scope>NUCLEOTIDE SEQUENCE [LARGE SCALE GENOMIC DNA]</scope>
    <source>
        <strain evidence="13 14">CCMP1851</strain>
    </source>
</reference>
<comment type="similarity">
    <text evidence="10">Belongs to the protein kinase superfamily.</text>
</comment>
<comment type="catalytic activity">
    <reaction evidence="7">
        <text>L-threonyl-[protein] + ATP = O-phospho-L-threonyl-[protein] + ADP + H(+)</text>
        <dbReference type="Rhea" id="RHEA:46608"/>
        <dbReference type="Rhea" id="RHEA-COMP:11060"/>
        <dbReference type="Rhea" id="RHEA-COMP:11605"/>
        <dbReference type="ChEBI" id="CHEBI:15378"/>
        <dbReference type="ChEBI" id="CHEBI:30013"/>
        <dbReference type="ChEBI" id="CHEBI:30616"/>
        <dbReference type="ChEBI" id="CHEBI:61977"/>
        <dbReference type="ChEBI" id="CHEBI:456216"/>
        <dbReference type="EC" id="2.7.11.1"/>
    </reaction>
</comment>
<keyword evidence="2 10" id="KW-0723">Serine/threonine-protein kinase</keyword>
<feature type="compositionally biased region" description="Basic and acidic residues" evidence="11">
    <location>
        <begin position="303"/>
        <end position="313"/>
    </location>
</feature>
<organism evidence="13 14">
    <name type="scientific">Aureococcus anophagefferens</name>
    <name type="common">Harmful bloom alga</name>
    <dbReference type="NCBI Taxonomy" id="44056"/>
    <lineage>
        <taxon>Eukaryota</taxon>
        <taxon>Sar</taxon>
        <taxon>Stramenopiles</taxon>
        <taxon>Ochrophyta</taxon>
        <taxon>Pelagophyceae</taxon>
        <taxon>Pelagomonadales</taxon>
        <taxon>Pelagomonadaceae</taxon>
        <taxon>Aureococcus</taxon>
    </lineage>
</organism>
<dbReference type="InterPro" id="IPR045216">
    <property type="entry name" value="CK2_alpha"/>
</dbReference>
<evidence type="ECO:0000256" key="7">
    <source>
        <dbReference type="ARBA" id="ARBA00047899"/>
    </source>
</evidence>
<dbReference type="InterPro" id="IPR017441">
    <property type="entry name" value="Protein_kinase_ATP_BS"/>
</dbReference>
<keyword evidence="5 13" id="KW-0418">Kinase</keyword>
<keyword evidence="4 9" id="KW-0547">Nucleotide-binding</keyword>
<evidence type="ECO:0000256" key="3">
    <source>
        <dbReference type="ARBA" id="ARBA00022679"/>
    </source>
</evidence>
<dbReference type="SUPFAM" id="SSF56112">
    <property type="entry name" value="Protein kinase-like (PK-like)"/>
    <property type="match status" value="1"/>
</dbReference>
<dbReference type="InterPro" id="IPR000719">
    <property type="entry name" value="Prot_kinase_dom"/>
</dbReference>
<feature type="region of interest" description="Disordered" evidence="11">
    <location>
        <begin position="303"/>
        <end position="353"/>
    </location>
</feature>
<dbReference type="PROSITE" id="PS50011">
    <property type="entry name" value="PROTEIN_KINASE_DOM"/>
    <property type="match status" value="1"/>
</dbReference>
<dbReference type="PROSITE" id="PS00107">
    <property type="entry name" value="PROTEIN_KINASE_ATP"/>
    <property type="match status" value="1"/>
</dbReference>
<accession>A0ABR1GFU8</accession>
<dbReference type="EMBL" id="JBBJCI010000023">
    <property type="protein sequence ID" value="KAK7254671.1"/>
    <property type="molecule type" value="Genomic_DNA"/>
</dbReference>
<feature type="compositionally biased region" description="Gly residues" evidence="11">
    <location>
        <begin position="318"/>
        <end position="328"/>
    </location>
</feature>
<dbReference type="PANTHER" id="PTHR24054">
    <property type="entry name" value="CASEIN KINASE II SUBUNIT ALPHA"/>
    <property type="match status" value="1"/>
</dbReference>
<feature type="binding site" evidence="9">
    <location>
        <position position="63"/>
    </location>
    <ligand>
        <name>ATP</name>
        <dbReference type="ChEBI" id="CHEBI:30616"/>
    </ligand>
</feature>
<dbReference type="Pfam" id="PF00069">
    <property type="entry name" value="Pkinase"/>
    <property type="match status" value="1"/>
</dbReference>
<keyword evidence="6 9" id="KW-0067">ATP-binding</keyword>
<keyword evidence="3" id="KW-0808">Transferase</keyword>
<sequence length="353" mass="40122">MSRARVYPDVNANRPRDYWDYEALTVNWGEQEDYEVIRKIGRGKYSEVFEGINVANNCKCVVKILKPVKKKKIKREIKILQNLCGGENIIQLLDVVRDPQSKTPSLIFEHVNNTDFKVLYPTLGDGDIRYYVDQLLIALDTCHSNGIMHRDVKPHNVMIDHENRALRLIDWGLAEFYHAGREYNVRVASRYFKGPELLEPFFHGHDNYDQLVKIAKVLGTEDLFHYLDTYDLELDPHFDGLIGRQAKKPWNKFVTPENSHLVSAEAIDFVSKLLRYDHQERLTAREAMCHDYFAPLAERSLADRGVDPADPRGRAGRPSGGGGGGSARGGAAPARDQRTRRAPAGPARATVRV</sequence>
<gene>
    <name evidence="13" type="primary">CKA2</name>
    <name evidence="13" type="ORF">SO694_00010460</name>
</gene>
<evidence type="ECO:0000313" key="14">
    <source>
        <dbReference type="Proteomes" id="UP001363151"/>
    </source>
</evidence>
<keyword evidence="14" id="KW-1185">Reference proteome</keyword>